<evidence type="ECO:0000259" key="9">
    <source>
        <dbReference type="Pfam" id="PF01656"/>
    </source>
</evidence>
<dbReference type="EC" id="2.7.10.-" evidence="11"/>
<comment type="subcellular location">
    <subcellularLocation>
        <location evidence="1">Cell membrane</location>
        <topology evidence="1">Multi-pass membrane protein</topology>
    </subcellularLocation>
</comment>
<keyword evidence="7 8" id="KW-0472">Membrane</keyword>
<keyword evidence="4" id="KW-0547">Nucleotide-binding</keyword>
<dbReference type="GO" id="GO:0005886">
    <property type="term" value="C:plasma membrane"/>
    <property type="evidence" value="ECO:0007669"/>
    <property type="project" value="UniProtKB-SubCell"/>
</dbReference>
<dbReference type="PANTHER" id="PTHR32309">
    <property type="entry name" value="TYROSINE-PROTEIN KINASE"/>
    <property type="match status" value="1"/>
</dbReference>
<dbReference type="InterPro" id="IPR002586">
    <property type="entry name" value="CobQ/CobB/MinD/ParA_Nub-bd_dom"/>
</dbReference>
<evidence type="ECO:0000256" key="8">
    <source>
        <dbReference type="SAM" id="Phobius"/>
    </source>
</evidence>
<evidence type="ECO:0000259" key="10">
    <source>
        <dbReference type="Pfam" id="PF02706"/>
    </source>
</evidence>
<dbReference type="AlphaFoldDB" id="A0A0S3PZY6"/>
<dbReference type="PANTHER" id="PTHR32309:SF13">
    <property type="entry name" value="FERRIC ENTEROBACTIN TRANSPORT PROTEIN FEPE"/>
    <property type="match status" value="1"/>
</dbReference>
<name>A0A0S3PZY6_9BRAD</name>
<dbReference type="InterPro" id="IPR050445">
    <property type="entry name" value="Bact_polysacc_biosynth/exp"/>
</dbReference>
<keyword evidence="2" id="KW-1003">Cell membrane</keyword>
<proteinExistence type="predicted"/>
<reference evidence="11 12" key="1">
    <citation type="submission" date="2015-08" db="EMBL/GenBank/DDBJ databases">
        <title>Investigation of the bacterial diversity of lava forest soil.</title>
        <authorList>
            <person name="Lee J.S."/>
        </authorList>
    </citation>
    <scope>NUCLEOTIDE SEQUENCE [LARGE SCALE GENOMIC DNA]</scope>
    <source>
        <strain evidence="11 12">GJW-30</strain>
    </source>
</reference>
<protein>
    <submittedName>
        <fullName evidence="11">Tyrosine-protein kinase ptk</fullName>
        <ecNumber evidence="11">2.7.10.-</ecNumber>
    </submittedName>
</protein>
<evidence type="ECO:0000256" key="7">
    <source>
        <dbReference type="ARBA" id="ARBA00023136"/>
    </source>
</evidence>
<evidence type="ECO:0000313" key="11">
    <source>
        <dbReference type="EMBL" id="BAT61480.1"/>
    </source>
</evidence>
<dbReference type="InterPro" id="IPR027417">
    <property type="entry name" value="P-loop_NTPase"/>
</dbReference>
<feature type="transmembrane region" description="Helical" evidence="8">
    <location>
        <begin position="310"/>
        <end position="330"/>
    </location>
</feature>
<sequence length="611" mass="67375">MYPPDPSALRINRVHALQDAQSISLREILAFVRSNISIIAASITVCTLLAIFYLLMATPIYSADASVLIETSRGFNTPNEAVRTDLMTDQARVENQMEIIKSHRVAQVVIAKLQLESNDEFSTSPTSISLLFQSIAKIFSGEPTAEELARERKKQSRRVQARFIERMAVRRIGQSLVMEVAFLSRSPELAAEVANEIADAYVRDIVNDRSELARRRTEWLSERLDLLQKQTFDAQRAVERFKLLGDTGPAADIRAKLAELESVSQSYRRMYDGFLQQYAETSQRVSYPEPDAKIVSQAEIPLRKTHPRSILILAFSLFLGVASGTGIALVRSTMKRSVGAPKQIPEQIGVPCLGVTSDIGGAISRNRVRIPSPPWLASVPWLAKAPWFALPPAPTGLSLSSMGDMNFALSRQLREVKASINALTLRQSSLCIGVVSPRSGSGATTVAAGLAYLYANSGKKTLLIDACNNTSRLSRELSNGDQVGLMQAMRSTDAWTQVLERETTLPFRLLPRGDQRDGDSPADRFGAKDSSFQRMREEFEVVIVDLPSLSTSSDARTIGSYLDGVVVVADFASTTIDKLTSAVGELHEARSDVLGVVLNKVDENRRVRWRM</sequence>
<keyword evidence="3 8" id="KW-0812">Transmembrane</keyword>
<evidence type="ECO:0000256" key="3">
    <source>
        <dbReference type="ARBA" id="ARBA00022692"/>
    </source>
</evidence>
<dbReference type="CDD" id="cd05387">
    <property type="entry name" value="BY-kinase"/>
    <property type="match status" value="1"/>
</dbReference>
<dbReference type="OrthoDB" id="230260at2"/>
<keyword evidence="12" id="KW-1185">Reference proteome</keyword>
<keyword evidence="11" id="KW-0418">Kinase</keyword>
<dbReference type="GO" id="GO:0004713">
    <property type="term" value="F:protein tyrosine kinase activity"/>
    <property type="evidence" value="ECO:0007669"/>
    <property type="project" value="TreeGrafter"/>
</dbReference>
<evidence type="ECO:0000313" key="12">
    <source>
        <dbReference type="Proteomes" id="UP000236884"/>
    </source>
</evidence>
<dbReference type="InterPro" id="IPR003856">
    <property type="entry name" value="LPS_length_determ_N"/>
</dbReference>
<dbReference type="SUPFAM" id="SSF52540">
    <property type="entry name" value="P-loop containing nucleoside triphosphate hydrolases"/>
    <property type="match status" value="1"/>
</dbReference>
<dbReference type="KEGG" id="vgo:GJW-30_1_04037"/>
<evidence type="ECO:0000256" key="5">
    <source>
        <dbReference type="ARBA" id="ARBA00022840"/>
    </source>
</evidence>
<feature type="domain" description="CobQ/CobB/MinD/ParA nucleotide binding" evidence="9">
    <location>
        <begin position="433"/>
        <end position="605"/>
    </location>
</feature>
<gene>
    <name evidence="11" type="primary">ptk_2</name>
    <name evidence="11" type="ORF">GJW-30_1_04037</name>
</gene>
<dbReference type="InterPro" id="IPR005702">
    <property type="entry name" value="Wzc-like_C"/>
</dbReference>
<evidence type="ECO:0000256" key="2">
    <source>
        <dbReference type="ARBA" id="ARBA00022475"/>
    </source>
</evidence>
<evidence type="ECO:0000256" key="4">
    <source>
        <dbReference type="ARBA" id="ARBA00022741"/>
    </source>
</evidence>
<dbReference type="Pfam" id="PF01656">
    <property type="entry name" value="CbiA"/>
    <property type="match status" value="1"/>
</dbReference>
<feature type="transmembrane region" description="Helical" evidence="8">
    <location>
        <begin position="36"/>
        <end position="56"/>
    </location>
</feature>
<dbReference type="Proteomes" id="UP000236884">
    <property type="component" value="Chromosome"/>
</dbReference>
<organism evidence="11 12">
    <name type="scientific">Variibacter gotjawalensis</name>
    <dbReference type="NCBI Taxonomy" id="1333996"/>
    <lineage>
        <taxon>Bacteria</taxon>
        <taxon>Pseudomonadati</taxon>
        <taxon>Pseudomonadota</taxon>
        <taxon>Alphaproteobacteria</taxon>
        <taxon>Hyphomicrobiales</taxon>
        <taxon>Nitrobacteraceae</taxon>
        <taxon>Variibacter</taxon>
    </lineage>
</organism>
<keyword evidence="5" id="KW-0067">ATP-binding</keyword>
<dbReference type="RefSeq" id="WP_096358173.1">
    <property type="nucleotide sequence ID" value="NZ_JAASRT010000001.1"/>
</dbReference>
<dbReference type="Pfam" id="PF02706">
    <property type="entry name" value="Wzz"/>
    <property type="match status" value="1"/>
</dbReference>
<evidence type="ECO:0000256" key="6">
    <source>
        <dbReference type="ARBA" id="ARBA00022989"/>
    </source>
</evidence>
<dbReference type="Gene3D" id="3.40.50.300">
    <property type="entry name" value="P-loop containing nucleotide triphosphate hydrolases"/>
    <property type="match status" value="1"/>
</dbReference>
<accession>A0A0S3PZY6</accession>
<feature type="domain" description="Polysaccharide chain length determinant N-terminal" evidence="10">
    <location>
        <begin position="22"/>
        <end position="113"/>
    </location>
</feature>
<evidence type="ECO:0000256" key="1">
    <source>
        <dbReference type="ARBA" id="ARBA00004651"/>
    </source>
</evidence>
<keyword evidence="6 8" id="KW-1133">Transmembrane helix</keyword>
<dbReference type="EMBL" id="AP014946">
    <property type="protein sequence ID" value="BAT61480.1"/>
    <property type="molecule type" value="Genomic_DNA"/>
</dbReference>
<keyword evidence="11" id="KW-0808">Transferase</keyword>